<dbReference type="GO" id="GO:0006355">
    <property type="term" value="P:regulation of DNA-templated transcription"/>
    <property type="evidence" value="ECO:0007669"/>
    <property type="project" value="TreeGrafter"/>
</dbReference>
<dbReference type="PANTHER" id="PTHR48111:SF17">
    <property type="entry name" value="TRANSCRIPTIONAL REGULATORY PROTEIN YPDB"/>
    <property type="match status" value="1"/>
</dbReference>
<dbReference type="AlphaFoldDB" id="A0A553BHC4"/>
<evidence type="ECO:0000313" key="8">
    <source>
        <dbReference type="Proteomes" id="UP000318669"/>
    </source>
</evidence>
<dbReference type="GO" id="GO:0000976">
    <property type="term" value="F:transcription cis-regulatory region binding"/>
    <property type="evidence" value="ECO:0007669"/>
    <property type="project" value="TreeGrafter"/>
</dbReference>
<evidence type="ECO:0000259" key="3">
    <source>
        <dbReference type="PROSITE" id="PS50110"/>
    </source>
</evidence>
<dbReference type="Gene3D" id="3.40.50.2300">
    <property type="match status" value="1"/>
</dbReference>
<evidence type="ECO:0000313" key="5">
    <source>
        <dbReference type="EMBL" id="TRX04043.1"/>
    </source>
</evidence>
<gene>
    <name evidence="6" type="ORF">FNW11_12420</name>
    <name evidence="5" type="ORF">FNW12_14545</name>
</gene>
<evidence type="ECO:0000256" key="1">
    <source>
        <dbReference type="ARBA" id="ARBA00023125"/>
    </source>
</evidence>
<sequence>MYKCLIIDDEVPARALIANHLSNLPDFEIINSFDNAIEAFVFLQQNEVDLIFLDVQMPRMSGLELLKSLNKKPKVILTTAYRDYAVEGFELEVFDYLLKPISQERFLKSISRFINSESNMNQLPNVEAQNELFISLKVGKENKQVNVNNIYFIEGLKDYIKIATTEGILVVYERLRTMEKILPESRFFRIHKSFIVAKEQITNWNTNSVTVNNRNIPIGRTYKNDFLERVKD</sequence>
<evidence type="ECO:0000313" key="6">
    <source>
        <dbReference type="EMBL" id="TRX07643.1"/>
    </source>
</evidence>
<keyword evidence="2" id="KW-0597">Phosphoprotein</keyword>
<dbReference type="InterPro" id="IPR001789">
    <property type="entry name" value="Sig_transdc_resp-reg_receiver"/>
</dbReference>
<feature type="domain" description="HTH LytTR-type" evidence="4">
    <location>
        <begin position="134"/>
        <end position="201"/>
    </location>
</feature>
<dbReference type="RefSeq" id="WP_143386382.1">
    <property type="nucleotide sequence ID" value="NZ_VJZL01000024.1"/>
</dbReference>
<dbReference type="InterPro" id="IPR007492">
    <property type="entry name" value="LytTR_DNA-bd_dom"/>
</dbReference>
<dbReference type="PROSITE" id="PS50930">
    <property type="entry name" value="HTH_LYTTR"/>
    <property type="match status" value="1"/>
</dbReference>
<comment type="caution">
    <text evidence="6">The sequence shown here is derived from an EMBL/GenBank/DDBJ whole genome shotgun (WGS) entry which is preliminary data.</text>
</comment>
<evidence type="ECO:0000313" key="7">
    <source>
        <dbReference type="Proteomes" id="UP000318528"/>
    </source>
</evidence>
<dbReference type="Proteomes" id="UP000318528">
    <property type="component" value="Unassembled WGS sequence"/>
</dbReference>
<reference evidence="7 8" key="1">
    <citation type="submission" date="2019-07" db="EMBL/GenBank/DDBJ databases">
        <title>Novel species of Flavobacterium.</title>
        <authorList>
            <person name="Liu Q."/>
            <person name="Xin Y.-H."/>
        </authorList>
    </citation>
    <scope>NUCLEOTIDE SEQUENCE [LARGE SCALE GENOMIC DNA]</scope>
    <source>
        <strain evidence="5 7">GSP39</strain>
        <strain evidence="6 8">GSR22</strain>
    </source>
</reference>
<dbReference type="Pfam" id="PF00072">
    <property type="entry name" value="Response_reg"/>
    <property type="match status" value="1"/>
</dbReference>
<dbReference type="GO" id="GO:0000156">
    <property type="term" value="F:phosphorelay response regulator activity"/>
    <property type="evidence" value="ECO:0007669"/>
    <property type="project" value="TreeGrafter"/>
</dbReference>
<dbReference type="SMART" id="SM00448">
    <property type="entry name" value="REC"/>
    <property type="match status" value="1"/>
</dbReference>
<dbReference type="Pfam" id="PF04397">
    <property type="entry name" value="LytTR"/>
    <property type="match status" value="1"/>
</dbReference>
<evidence type="ECO:0000259" key="4">
    <source>
        <dbReference type="PROSITE" id="PS50930"/>
    </source>
</evidence>
<dbReference type="EMBL" id="VJZN01000030">
    <property type="protein sequence ID" value="TRX04043.1"/>
    <property type="molecule type" value="Genomic_DNA"/>
</dbReference>
<evidence type="ECO:0000256" key="2">
    <source>
        <dbReference type="PROSITE-ProRule" id="PRU00169"/>
    </source>
</evidence>
<organism evidence="6 8">
    <name type="scientific">Flavobacterium gawalongense</name>
    <dbReference type="NCBI Taxonomy" id="2594432"/>
    <lineage>
        <taxon>Bacteria</taxon>
        <taxon>Pseudomonadati</taxon>
        <taxon>Bacteroidota</taxon>
        <taxon>Flavobacteriia</taxon>
        <taxon>Flavobacteriales</taxon>
        <taxon>Flavobacteriaceae</taxon>
        <taxon>Flavobacterium</taxon>
    </lineage>
</organism>
<keyword evidence="1" id="KW-0238">DNA-binding</keyword>
<feature type="domain" description="Response regulatory" evidence="3">
    <location>
        <begin position="3"/>
        <end position="114"/>
    </location>
</feature>
<proteinExistence type="predicted"/>
<dbReference type="EMBL" id="VJZL01000024">
    <property type="protein sequence ID" value="TRX07643.1"/>
    <property type="molecule type" value="Genomic_DNA"/>
</dbReference>
<dbReference type="SMART" id="SM00850">
    <property type="entry name" value="LytTR"/>
    <property type="match status" value="1"/>
</dbReference>
<accession>A0A553BHC4</accession>
<dbReference type="GO" id="GO:0032993">
    <property type="term" value="C:protein-DNA complex"/>
    <property type="evidence" value="ECO:0007669"/>
    <property type="project" value="TreeGrafter"/>
</dbReference>
<dbReference type="InterPro" id="IPR039420">
    <property type="entry name" value="WalR-like"/>
</dbReference>
<name>A0A553BHC4_9FLAO</name>
<dbReference type="Gene3D" id="2.40.50.1020">
    <property type="entry name" value="LytTr DNA-binding domain"/>
    <property type="match status" value="1"/>
</dbReference>
<dbReference type="PANTHER" id="PTHR48111">
    <property type="entry name" value="REGULATOR OF RPOS"/>
    <property type="match status" value="1"/>
</dbReference>
<dbReference type="SUPFAM" id="SSF52172">
    <property type="entry name" value="CheY-like"/>
    <property type="match status" value="1"/>
</dbReference>
<feature type="modified residue" description="4-aspartylphosphate" evidence="2">
    <location>
        <position position="54"/>
    </location>
</feature>
<protein>
    <submittedName>
        <fullName evidence="6">Response regulator transcription factor</fullName>
    </submittedName>
</protein>
<dbReference type="GO" id="GO:0005829">
    <property type="term" value="C:cytosol"/>
    <property type="evidence" value="ECO:0007669"/>
    <property type="project" value="TreeGrafter"/>
</dbReference>
<dbReference type="Proteomes" id="UP000318669">
    <property type="component" value="Unassembled WGS sequence"/>
</dbReference>
<dbReference type="PROSITE" id="PS50110">
    <property type="entry name" value="RESPONSE_REGULATORY"/>
    <property type="match status" value="1"/>
</dbReference>
<keyword evidence="7" id="KW-1185">Reference proteome</keyword>
<dbReference type="OrthoDB" id="2168082at2"/>
<dbReference type="InterPro" id="IPR011006">
    <property type="entry name" value="CheY-like_superfamily"/>
</dbReference>